<name>A0A0R3WA08_TAEAS</name>
<accession>A0A0R3WA08</accession>
<dbReference type="SMART" id="SM00320">
    <property type="entry name" value="WD40"/>
    <property type="match status" value="2"/>
</dbReference>
<keyword evidence="2" id="KW-0853">WD repeat</keyword>
<dbReference type="OrthoDB" id="1667587at2759"/>
<dbReference type="AlphaFoldDB" id="A0A0R3WA08"/>
<protein>
    <submittedName>
        <fullName evidence="8">WD repeat domain phosphoinositide-interacting protein 3</fullName>
    </submittedName>
</protein>
<dbReference type="InterPro" id="IPR019269">
    <property type="entry name" value="BLOC1_su2"/>
</dbReference>
<dbReference type="Proteomes" id="UP000282613">
    <property type="component" value="Unassembled WGS sequence"/>
</dbReference>
<dbReference type="Pfam" id="PF21032">
    <property type="entry name" value="PROPPIN"/>
    <property type="match status" value="1"/>
</dbReference>
<evidence type="ECO:0000256" key="5">
    <source>
        <dbReference type="ARBA" id="ARBA00025740"/>
    </source>
</evidence>
<reference evidence="8" key="1">
    <citation type="submission" date="2017-02" db="UniProtKB">
        <authorList>
            <consortium name="WormBaseParasite"/>
        </authorList>
    </citation>
    <scope>IDENTIFICATION</scope>
</reference>
<dbReference type="WBParaSite" id="TASK_0000733701-mRNA-1">
    <property type="protein sequence ID" value="TASK_0000733701-mRNA-1"/>
    <property type="gene ID" value="TASK_0000733701"/>
</dbReference>
<sequence>VNADRISHLNDLNTAAYNKYSKIAEATKSFEEKMTPINEQCLLLAKHLEMLDKILENVGDMERRVAQLDGLVTKLEFHLCEGSGVGFVEMLHRSSFLGLLGGGRQSRIPSDTAWVWDGVEQKVILELAYGGDVRAIRLRKDLIAVVLVNAVKVYTFGSCPELLYQTETALNPQGLCHVCQNPENPIIAFPGRRVGMVTLVTSPLAASTTSAPPPRHLSAHQNPLVALTMSADGEQLATASQRGTLVRIFDTRSCDLLHELRRGSNAAFITCIAFDHATTSTKRRLAVASDHGTLHIFFLDPCEKEASWSVGSIGVGGGGGSGAARSRRLPLGQDLARHAAQAGRSAGLLPRYFFSTFSQIRFALNTKFKVICAFSPSNPDTLIVLAADGTYSKYNFTPNGVVTKEQTINFLDFYDDESDF</sequence>
<keyword evidence="3" id="KW-0677">Repeat</keyword>
<keyword evidence="7" id="KW-1185">Reference proteome</keyword>
<dbReference type="GO" id="GO:0005737">
    <property type="term" value="C:cytoplasm"/>
    <property type="evidence" value="ECO:0007669"/>
    <property type="project" value="UniProtKB-ARBA"/>
</dbReference>
<dbReference type="InterPro" id="IPR048720">
    <property type="entry name" value="PROPPIN"/>
</dbReference>
<proteinExistence type="inferred from homology"/>
<evidence type="ECO:0000256" key="3">
    <source>
        <dbReference type="ARBA" id="ARBA00022737"/>
    </source>
</evidence>
<evidence type="ECO:0000256" key="1">
    <source>
        <dbReference type="ARBA" id="ARBA00008468"/>
    </source>
</evidence>
<evidence type="ECO:0000313" key="8">
    <source>
        <dbReference type="WBParaSite" id="TASK_0000733701-mRNA-1"/>
    </source>
</evidence>
<dbReference type="Gene3D" id="2.130.10.10">
    <property type="entry name" value="YVTN repeat-like/Quinoprotein amine dehydrogenase"/>
    <property type="match status" value="1"/>
</dbReference>
<dbReference type="InterPro" id="IPR001680">
    <property type="entry name" value="WD40_rpt"/>
</dbReference>
<dbReference type="InterPro" id="IPR036322">
    <property type="entry name" value="WD40_repeat_dom_sf"/>
</dbReference>
<dbReference type="GO" id="GO:0006914">
    <property type="term" value="P:autophagy"/>
    <property type="evidence" value="ECO:0007669"/>
    <property type="project" value="UniProtKB-KW"/>
</dbReference>
<evidence type="ECO:0000256" key="2">
    <source>
        <dbReference type="ARBA" id="ARBA00022574"/>
    </source>
</evidence>
<dbReference type="SUPFAM" id="SSF50978">
    <property type="entry name" value="WD40 repeat-like"/>
    <property type="match status" value="1"/>
</dbReference>
<comment type="similarity">
    <text evidence="5">Belongs to the WD repeat PROPPIN family.</text>
</comment>
<reference evidence="6 7" key="2">
    <citation type="submission" date="2018-11" db="EMBL/GenBank/DDBJ databases">
        <authorList>
            <consortium name="Pathogen Informatics"/>
        </authorList>
    </citation>
    <scope>NUCLEOTIDE SEQUENCE [LARGE SCALE GENOMIC DNA]</scope>
</reference>
<comment type="similarity">
    <text evidence="1">Belongs to the BLOC1S2 family.</text>
</comment>
<evidence type="ECO:0000256" key="4">
    <source>
        <dbReference type="ARBA" id="ARBA00023006"/>
    </source>
</evidence>
<evidence type="ECO:0000313" key="7">
    <source>
        <dbReference type="Proteomes" id="UP000282613"/>
    </source>
</evidence>
<dbReference type="STRING" id="60517.A0A0R3WA08"/>
<dbReference type="Pfam" id="PF10046">
    <property type="entry name" value="BLOC1_2"/>
    <property type="match status" value="1"/>
</dbReference>
<gene>
    <name evidence="6" type="ORF">TASK_LOCUS7338</name>
</gene>
<evidence type="ECO:0000313" key="6">
    <source>
        <dbReference type="EMBL" id="VDK38214.1"/>
    </source>
</evidence>
<dbReference type="EMBL" id="UYRS01018604">
    <property type="protein sequence ID" value="VDK38214.1"/>
    <property type="molecule type" value="Genomic_DNA"/>
</dbReference>
<dbReference type="InterPro" id="IPR015943">
    <property type="entry name" value="WD40/YVTN_repeat-like_dom_sf"/>
</dbReference>
<organism evidence="8">
    <name type="scientific">Taenia asiatica</name>
    <name type="common">Asian tapeworm</name>
    <dbReference type="NCBI Taxonomy" id="60517"/>
    <lineage>
        <taxon>Eukaryota</taxon>
        <taxon>Metazoa</taxon>
        <taxon>Spiralia</taxon>
        <taxon>Lophotrochozoa</taxon>
        <taxon>Platyhelminthes</taxon>
        <taxon>Cestoda</taxon>
        <taxon>Eucestoda</taxon>
        <taxon>Cyclophyllidea</taxon>
        <taxon>Taeniidae</taxon>
        <taxon>Taenia</taxon>
    </lineage>
</organism>
<keyword evidence="4" id="KW-0072">Autophagy</keyword>
<dbReference type="PANTHER" id="PTHR11227">
    <property type="entry name" value="WD-REPEAT PROTEIN INTERACTING WITH PHOSPHOINOSIDES WIPI -RELATED"/>
    <property type="match status" value="1"/>
</dbReference>